<feature type="domain" description="LarA-like N-terminal" evidence="1">
    <location>
        <begin position="8"/>
        <end position="205"/>
    </location>
</feature>
<dbReference type="Gene3D" id="3.90.226.30">
    <property type="match status" value="1"/>
</dbReference>
<keyword evidence="3" id="KW-1185">Reference proteome</keyword>
<dbReference type="KEGG" id="dol:Dole_2523"/>
<evidence type="ECO:0000313" key="2">
    <source>
        <dbReference type="EMBL" id="ABW68327.1"/>
    </source>
</evidence>
<dbReference type="STRING" id="96561.Dole_2523"/>
<evidence type="ECO:0000313" key="3">
    <source>
        <dbReference type="Proteomes" id="UP000008561"/>
    </source>
</evidence>
<dbReference type="NCBIfam" id="NF033504">
    <property type="entry name" value="Ni_dep_LarA"/>
    <property type="match status" value="1"/>
</dbReference>
<dbReference type="PANTHER" id="PTHR33171:SF17">
    <property type="entry name" value="LARA-LIKE N-TERMINAL DOMAIN-CONTAINING PROTEIN"/>
    <property type="match status" value="1"/>
</dbReference>
<dbReference type="InterPro" id="IPR043166">
    <property type="entry name" value="LarA-like_C"/>
</dbReference>
<organism evidence="2 3">
    <name type="scientific">Desulfosudis oleivorans (strain DSM 6200 / JCM 39069 / Hxd3)</name>
    <name type="common">Desulfococcus oleovorans</name>
    <dbReference type="NCBI Taxonomy" id="96561"/>
    <lineage>
        <taxon>Bacteria</taxon>
        <taxon>Pseudomonadati</taxon>
        <taxon>Thermodesulfobacteriota</taxon>
        <taxon>Desulfobacteria</taxon>
        <taxon>Desulfobacterales</taxon>
        <taxon>Desulfosudaceae</taxon>
        <taxon>Desulfosudis</taxon>
    </lineage>
</organism>
<sequence length="440" mass="47837">MRITLPWGNESFDLDLPPTWTVIFPKPQESLPTSSTSEAAVVADALARPVEAKALADHDLAGKNVLVIVDDNTRPTPAHRFFHLILEALETAGADLDRVTLLTALGIHTAMTADEVKQKVGAENLEKIAWENHDAFDPEASVHMGTTSRGTPVALNRRIKEADLVVLVGLIEPHLMAGFGGGMKNILPGVASAQTIGTHHELLTKPPYQANRVGMMPEANDFRLDLEEIRAMIPAGIFCINVVLNHRGAITACFAGDPVAAHRRGVAYTRRFFGVSMDRPVDGVITNSFPMEINFKQSMKCVGNALPAVRPGGAVMGFLRADRGMDDIPMPDGSPLPLPVVKAILRAIGPSRVYGLLNLAKKGLDIEEKFLYYYTLQLVRGYDIFLYVPSLTDEIVKKLFFFKGECSDPARVIAMGVKKLGKQATVAVFPHGGSTFPILK</sequence>
<dbReference type="InterPro" id="IPR018657">
    <property type="entry name" value="LarA-like_N"/>
</dbReference>
<dbReference type="GO" id="GO:0050043">
    <property type="term" value="F:lactate racemase activity"/>
    <property type="evidence" value="ECO:0007669"/>
    <property type="project" value="InterPro"/>
</dbReference>
<name>A8ZW93_DESOH</name>
<dbReference type="Gene3D" id="3.40.50.11440">
    <property type="match status" value="1"/>
</dbReference>
<evidence type="ECO:0000259" key="1">
    <source>
        <dbReference type="Pfam" id="PF09861"/>
    </source>
</evidence>
<accession>A8ZW93</accession>
<dbReference type="Proteomes" id="UP000008561">
    <property type="component" value="Chromosome"/>
</dbReference>
<dbReference type="InterPro" id="IPR048068">
    <property type="entry name" value="LarA-like"/>
</dbReference>
<dbReference type="OrthoDB" id="9770545at2"/>
<dbReference type="Pfam" id="PF09861">
    <property type="entry name" value="Lar_N"/>
    <property type="match status" value="1"/>
</dbReference>
<dbReference type="HOGENOM" id="CLU_050189_0_0_7"/>
<dbReference type="EMBL" id="CP000859">
    <property type="protein sequence ID" value="ABW68327.1"/>
    <property type="molecule type" value="Genomic_DNA"/>
</dbReference>
<dbReference type="eggNOG" id="COG3875">
    <property type="taxonomic scope" value="Bacteria"/>
</dbReference>
<gene>
    <name evidence="2" type="ordered locus">Dole_2523</name>
</gene>
<reference evidence="2 3" key="1">
    <citation type="submission" date="2007-10" db="EMBL/GenBank/DDBJ databases">
        <title>Complete sequence of Desulfococcus oleovorans Hxd3.</title>
        <authorList>
            <consortium name="US DOE Joint Genome Institute"/>
            <person name="Copeland A."/>
            <person name="Lucas S."/>
            <person name="Lapidus A."/>
            <person name="Barry K."/>
            <person name="Glavina del Rio T."/>
            <person name="Dalin E."/>
            <person name="Tice H."/>
            <person name="Pitluck S."/>
            <person name="Kiss H."/>
            <person name="Brettin T."/>
            <person name="Bruce D."/>
            <person name="Detter J.C."/>
            <person name="Han C."/>
            <person name="Schmutz J."/>
            <person name="Larimer F."/>
            <person name="Land M."/>
            <person name="Hauser L."/>
            <person name="Kyrpides N."/>
            <person name="Kim E."/>
            <person name="Wawrik B."/>
            <person name="Richardson P."/>
        </authorList>
    </citation>
    <scope>NUCLEOTIDE SEQUENCE [LARGE SCALE GENOMIC DNA]</scope>
    <source>
        <strain evidence="3">DSM 6200 / JCM 39069 / Hxd3</strain>
    </source>
</reference>
<protein>
    <recommendedName>
        <fullName evidence="1">LarA-like N-terminal domain-containing protein</fullName>
    </recommendedName>
</protein>
<dbReference type="AlphaFoldDB" id="A8ZW93"/>
<dbReference type="InterPro" id="IPR047926">
    <property type="entry name" value="Ni_dep_LarA"/>
</dbReference>
<dbReference type="RefSeq" id="WP_012175939.1">
    <property type="nucleotide sequence ID" value="NC_009943.1"/>
</dbReference>
<proteinExistence type="predicted"/>
<dbReference type="PANTHER" id="PTHR33171">
    <property type="entry name" value="LAR_N DOMAIN-CONTAINING PROTEIN"/>
    <property type="match status" value="1"/>
</dbReference>